<organism evidence="4 5">
    <name type="scientific">Devosia yakushimensis</name>
    <dbReference type="NCBI Taxonomy" id="470028"/>
    <lineage>
        <taxon>Bacteria</taxon>
        <taxon>Pseudomonadati</taxon>
        <taxon>Pseudomonadota</taxon>
        <taxon>Alphaproteobacteria</taxon>
        <taxon>Hyphomicrobiales</taxon>
        <taxon>Devosiaceae</taxon>
        <taxon>Devosia</taxon>
    </lineage>
</organism>
<dbReference type="InterPro" id="IPR000119">
    <property type="entry name" value="Hist_DNA-bd"/>
</dbReference>
<comment type="caution">
    <text evidence="4">The sequence shown here is derived from an EMBL/GenBank/DDBJ whole genome shotgun (WGS) entry which is preliminary data.</text>
</comment>
<gene>
    <name evidence="4" type="ORF">GCM10007913_33380</name>
</gene>
<evidence type="ECO:0008006" key="6">
    <source>
        <dbReference type="Google" id="ProtNLM"/>
    </source>
</evidence>
<evidence type="ECO:0000256" key="2">
    <source>
        <dbReference type="ARBA" id="ARBA00023125"/>
    </source>
</evidence>
<keyword evidence="2" id="KW-0238">DNA-binding</keyword>
<dbReference type="SUPFAM" id="SSF47729">
    <property type="entry name" value="IHF-like DNA-binding proteins"/>
    <property type="match status" value="1"/>
</dbReference>
<dbReference type="Pfam" id="PF00216">
    <property type="entry name" value="Bac_DNA_binding"/>
    <property type="match status" value="1"/>
</dbReference>
<proteinExistence type="inferred from homology"/>
<dbReference type="PANTHER" id="PTHR33175">
    <property type="entry name" value="DNA-BINDING PROTEIN HU"/>
    <property type="match status" value="1"/>
</dbReference>
<keyword evidence="5" id="KW-1185">Reference proteome</keyword>
<evidence type="ECO:0000313" key="5">
    <source>
        <dbReference type="Proteomes" id="UP001161406"/>
    </source>
</evidence>
<dbReference type="SMART" id="SM00411">
    <property type="entry name" value="BHL"/>
    <property type="match status" value="1"/>
</dbReference>
<name>A0ABQ5UIW2_9HYPH</name>
<sequence>MLSEAAAQKTGMSKHEVAAIGDAMFALIGQALMEGEGVKLTAFGSLQVRPRAERLGRNPRTGTAHRISPRHTVIFTPSMQLRDQLDLAVTRAASKPARRRDWEVEAAVQPR</sequence>
<evidence type="ECO:0000256" key="3">
    <source>
        <dbReference type="RuleBase" id="RU003939"/>
    </source>
</evidence>
<dbReference type="InterPro" id="IPR010992">
    <property type="entry name" value="IHF-like_DNA-bd_dom_sf"/>
</dbReference>
<dbReference type="Gene3D" id="4.10.520.10">
    <property type="entry name" value="IHF-like DNA-binding proteins"/>
    <property type="match status" value="1"/>
</dbReference>
<evidence type="ECO:0000256" key="1">
    <source>
        <dbReference type="ARBA" id="ARBA00010529"/>
    </source>
</evidence>
<dbReference type="PANTHER" id="PTHR33175:SF2">
    <property type="entry name" value="INTEGRATION HOST FACTOR SUBUNIT ALPHA"/>
    <property type="match status" value="1"/>
</dbReference>
<protein>
    <recommendedName>
        <fullName evidence="6">Integration host factor subunit alpha</fullName>
    </recommendedName>
</protein>
<accession>A0ABQ5UIW2</accession>
<comment type="similarity">
    <text evidence="1 3">Belongs to the bacterial histone-like protein family.</text>
</comment>
<reference evidence="4" key="2">
    <citation type="submission" date="2023-01" db="EMBL/GenBank/DDBJ databases">
        <title>Draft genome sequence of Devosia yakushimensis strain NBRC 103855.</title>
        <authorList>
            <person name="Sun Q."/>
            <person name="Mori K."/>
        </authorList>
    </citation>
    <scope>NUCLEOTIDE SEQUENCE</scope>
    <source>
        <strain evidence="4">NBRC 103855</strain>
    </source>
</reference>
<reference evidence="4" key="1">
    <citation type="journal article" date="2014" name="Int. J. Syst. Evol. Microbiol.">
        <title>Complete genome of a new Firmicutes species belonging to the dominant human colonic microbiota ('Ruminococcus bicirculans') reveals two chromosomes and a selective capacity to utilize plant glucans.</title>
        <authorList>
            <consortium name="NISC Comparative Sequencing Program"/>
            <person name="Wegmann U."/>
            <person name="Louis P."/>
            <person name="Goesmann A."/>
            <person name="Henrissat B."/>
            <person name="Duncan S.H."/>
            <person name="Flint H.J."/>
        </authorList>
    </citation>
    <scope>NUCLEOTIDE SEQUENCE</scope>
    <source>
        <strain evidence="4">NBRC 103855</strain>
    </source>
</reference>
<evidence type="ECO:0000313" key="4">
    <source>
        <dbReference type="EMBL" id="GLQ11406.1"/>
    </source>
</evidence>
<dbReference type="Proteomes" id="UP001161406">
    <property type="component" value="Unassembled WGS sequence"/>
</dbReference>
<dbReference type="EMBL" id="BSNG01000001">
    <property type="protein sequence ID" value="GLQ11406.1"/>
    <property type="molecule type" value="Genomic_DNA"/>
</dbReference>
<dbReference type="PRINTS" id="PR01727">
    <property type="entry name" value="DNABINDINGHU"/>
</dbReference>